<evidence type="ECO:0000256" key="2">
    <source>
        <dbReference type="ARBA" id="ARBA00022448"/>
    </source>
</evidence>
<keyword evidence="8 9" id="KW-0472">Membrane</keyword>
<dbReference type="InterPro" id="IPR027417">
    <property type="entry name" value="P-loop_NTPase"/>
</dbReference>
<dbReference type="PANTHER" id="PTHR43394:SF1">
    <property type="entry name" value="ATP-BINDING CASSETTE SUB-FAMILY B MEMBER 10, MITOCHONDRIAL"/>
    <property type="match status" value="1"/>
</dbReference>
<protein>
    <submittedName>
        <fullName evidence="12">ABC transporter ATP-binding protein/permease</fullName>
    </submittedName>
</protein>
<keyword evidence="4 9" id="KW-0812">Transmembrane</keyword>
<evidence type="ECO:0000259" key="10">
    <source>
        <dbReference type="PROSITE" id="PS50893"/>
    </source>
</evidence>
<organism evidence="12 13">
    <name type="scientific">Yinghuangia soli</name>
    <dbReference type="NCBI Taxonomy" id="2908204"/>
    <lineage>
        <taxon>Bacteria</taxon>
        <taxon>Bacillati</taxon>
        <taxon>Actinomycetota</taxon>
        <taxon>Actinomycetes</taxon>
        <taxon>Kitasatosporales</taxon>
        <taxon>Streptomycetaceae</taxon>
        <taxon>Yinghuangia</taxon>
    </lineage>
</organism>
<keyword evidence="6 12" id="KW-0067">ATP-binding</keyword>
<comment type="caution">
    <text evidence="12">The sequence shown here is derived from an EMBL/GenBank/DDBJ whole genome shotgun (WGS) entry which is preliminary data.</text>
</comment>
<dbReference type="GO" id="GO:0016887">
    <property type="term" value="F:ATP hydrolysis activity"/>
    <property type="evidence" value="ECO:0007669"/>
    <property type="project" value="InterPro"/>
</dbReference>
<dbReference type="SUPFAM" id="SSF52540">
    <property type="entry name" value="P-loop containing nucleoside triphosphate hydrolases"/>
    <property type="match status" value="1"/>
</dbReference>
<dbReference type="GO" id="GO:0015421">
    <property type="term" value="F:ABC-type oligopeptide transporter activity"/>
    <property type="evidence" value="ECO:0007669"/>
    <property type="project" value="TreeGrafter"/>
</dbReference>
<dbReference type="Gene3D" id="3.40.50.300">
    <property type="entry name" value="P-loop containing nucleotide triphosphate hydrolases"/>
    <property type="match status" value="1"/>
</dbReference>
<feature type="transmembrane region" description="Helical" evidence="9">
    <location>
        <begin position="157"/>
        <end position="176"/>
    </location>
</feature>
<keyword evidence="5" id="KW-0547">Nucleotide-binding</keyword>
<evidence type="ECO:0000256" key="1">
    <source>
        <dbReference type="ARBA" id="ARBA00004651"/>
    </source>
</evidence>
<dbReference type="Pfam" id="PF00664">
    <property type="entry name" value="ABC_membrane"/>
    <property type="match status" value="1"/>
</dbReference>
<accession>A0AA41Q5P4</accession>
<dbReference type="Proteomes" id="UP001165378">
    <property type="component" value="Unassembled WGS sequence"/>
</dbReference>
<dbReference type="SUPFAM" id="SSF90123">
    <property type="entry name" value="ABC transporter transmembrane region"/>
    <property type="match status" value="1"/>
</dbReference>
<dbReference type="EMBL" id="JAKFHA010000021">
    <property type="protein sequence ID" value="MCF2531111.1"/>
    <property type="molecule type" value="Genomic_DNA"/>
</dbReference>
<dbReference type="InterPro" id="IPR011527">
    <property type="entry name" value="ABC1_TM_dom"/>
</dbReference>
<feature type="transmembrane region" description="Helical" evidence="9">
    <location>
        <begin position="12"/>
        <end position="33"/>
    </location>
</feature>
<dbReference type="PANTHER" id="PTHR43394">
    <property type="entry name" value="ATP-DEPENDENT PERMEASE MDL1, MITOCHONDRIAL"/>
    <property type="match status" value="1"/>
</dbReference>
<dbReference type="CDD" id="cd18548">
    <property type="entry name" value="ABC_6TM_Tm287_like"/>
    <property type="match status" value="1"/>
</dbReference>
<feature type="transmembrane region" description="Helical" evidence="9">
    <location>
        <begin position="271"/>
        <end position="298"/>
    </location>
</feature>
<evidence type="ECO:0000313" key="12">
    <source>
        <dbReference type="EMBL" id="MCF2531111.1"/>
    </source>
</evidence>
<dbReference type="InterPro" id="IPR036640">
    <property type="entry name" value="ABC1_TM_sf"/>
</dbReference>
<dbReference type="InterPro" id="IPR039421">
    <property type="entry name" value="Type_1_exporter"/>
</dbReference>
<name>A0AA41Q5P4_9ACTN</name>
<dbReference type="InterPro" id="IPR003593">
    <property type="entry name" value="AAA+_ATPase"/>
</dbReference>
<reference evidence="12" key="1">
    <citation type="submission" date="2022-01" db="EMBL/GenBank/DDBJ databases">
        <title>Genome-Based Taxonomic Classification of the Phylum Actinobacteria.</title>
        <authorList>
            <person name="Gao Y."/>
        </authorList>
    </citation>
    <scope>NUCLEOTIDE SEQUENCE</scope>
    <source>
        <strain evidence="12">KLBMP 8922</strain>
    </source>
</reference>
<dbReference type="PROSITE" id="PS50929">
    <property type="entry name" value="ABC_TM1F"/>
    <property type="match status" value="1"/>
</dbReference>
<keyword evidence="7 9" id="KW-1133">Transmembrane helix</keyword>
<dbReference type="PROSITE" id="PS00211">
    <property type="entry name" value="ABC_TRANSPORTER_1"/>
    <property type="match status" value="1"/>
</dbReference>
<dbReference type="FunFam" id="3.40.50.300:FF:000854">
    <property type="entry name" value="Multidrug ABC transporter ATP-binding protein"/>
    <property type="match status" value="1"/>
</dbReference>
<evidence type="ECO:0000259" key="11">
    <source>
        <dbReference type="PROSITE" id="PS50929"/>
    </source>
</evidence>
<dbReference type="RefSeq" id="WP_235055780.1">
    <property type="nucleotide sequence ID" value="NZ_JAKFHA010000021.1"/>
</dbReference>
<feature type="transmembrane region" description="Helical" evidence="9">
    <location>
        <begin position="127"/>
        <end position="151"/>
    </location>
</feature>
<comment type="subcellular location">
    <subcellularLocation>
        <location evidence="1">Cell membrane</location>
        <topology evidence="1">Multi-pass membrane protein</topology>
    </subcellularLocation>
</comment>
<dbReference type="AlphaFoldDB" id="A0AA41Q5P4"/>
<keyword evidence="13" id="KW-1185">Reference proteome</keyword>
<dbReference type="Gene3D" id="1.20.1560.10">
    <property type="entry name" value="ABC transporter type 1, transmembrane domain"/>
    <property type="match status" value="1"/>
</dbReference>
<sequence>MLIRLVRDHLRPYSRAVALLMVLQLVQTAATLYLPNLNARILDHGVAHNDQRYIVYAGAVMAAIALTQLVCAYGAARIGARVGMAFGRDVRRAVFAHVQTFSARELGRFGAPSLITRTTNDVQQVQMLVLLTLTLMVSAPIMCLGGVALAIDQDPGLSLALVVLIPVLGVAIGAILRRLAPLSTALQTSVDTVNRILREQITGLRVIRAFVKEEHESRRFGAANSDLTDVSLRVGHVMAWMFPAVMTIANVAGVAVLWFGAQRVADGEMTIGGLTAFISYVLMMLMAAVMATFMLLWIPRAEVSARRIVEVLETQSSVAPPLRPVHTLIRRGHVELCDITFRFPGAEKSVLEAVSLSVGPGETTAIIGGTGSGKSTLLALIPRLSDATDGRVLVGGVDVRELDPAVLAGTVGYVPQRPFLFSGTVASNLRYGAPGATDEDLWRALEIAQARDFVAALPDGLDARIAQGGGNVSGGQRQRLAIARALVGRPQVYLFDDSFSALDYATDARLRAALARETSEAAVIVVAQRVNSIRDADRIVVLDAGRIVGEGTHPELLAGNPTYREIVLSQLTEEEAA</sequence>
<dbReference type="GO" id="GO:0005524">
    <property type="term" value="F:ATP binding"/>
    <property type="evidence" value="ECO:0007669"/>
    <property type="project" value="UniProtKB-KW"/>
</dbReference>
<feature type="domain" description="ABC transmembrane type-1" evidence="11">
    <location>
        <begin position="18"/>
        <end position="295"/>
    </location>
</feature>
<evidence type="ECO:0000256" key="8">
    <source>
        <dbReference type="ARBA" id="ARBA00023136"/>
    </source>
</evidence>
<evidence type="ECO:0000256" key="6">
    <source>
        <dbReference type="ARBA" id="ARBA00022840"/>
    </source>
</evidence>
<evidence type="ECO:0000256" key="5">
    <source>
        <dbReference type="ARBA" id="ARBA00022741"/>
    </source>
</evidence>
<dbReference type="Pfam" id="PF00005">
    <property type="entry name" value="ABC_tran"/>
    <property type="match status" value="1"/>
</dbReference>
<dbReference type="InterPro" id="IPR003439">
    <property type="entry name" value="ABC_transporter-like_ATP-bd"/>
</dbReference>
<feature type="transmembrane region" description="Helical" evidence="9">
    <location>
        <begin position="237"/>
        <end position="259"/>
    </location>
</feature>
<dbReference type="SMART" id="SM00382">
    <property type="entry name" value="AAA"/>
    <property type="match status" value="1"/>
</dbReference>
<feature type="transmembrane region" description="Helical" evidence="9">
    <location>
        <begin position="53"/>
        <end position="76"/>
    </location>
</feature>
<evidence type="ECO:0000256" key="9">
    <source>
        <dbReference type="SAM" id="Phobius"/>
    </source>
</evidence>
<evidence type="ECO:0000256" key="3">
    <source>
        <dbReference type="ARBA" id="ARBA00022475"/>
    </source>
</evidence>
<feature type="domain" description="ABC transporter" evidence="10">
    <location>
        <begin position="334"/>
        <end position="569"/>
    </location>
</feature>
<keyword evidence="3" id="KW-1003">Cell membrane</keyword>
<dbReference type="InterPro" id="IPR017871">
    <property type="entry name" value="ABC_transporter-like_CS"/>
</dbReference>
<evidence type="ECO:0000313" key="13">
    <source>
        <dbReference type="Proteomes" id="UP001165378"/>
    </source>
</evidence>
<evidence type="ECO:0000256" key="4">
    <source>
        <dbReference type="ARBA" id="ARBA00022692"/>
    </source>
</evidence>
<keyword evidence="2" id="KW-0813">Transport</keyword>
<proteinExistence type="predicted"/>
<dbReference type="PROSITE" id="PS50893">
    <property type="entry name" value="ABC_TRANSPORTER_2"/>
    <property type="match status" value="1"/>
</dbReference>
<dbReference type="GO" id="GO:0005886">
    <property type="term" value="C:plasma membrane"/>
    <property type="evidence" value="ECO:0007669"/>
    <property type="project" value="UniProtKB-SubCell"/>
</dbReference>
<gene>
    <name evidence="12" type="ORF">LZ495_28385</name>
</gene>
<evidence type="ECO:0000256" key="7">
    <source>
        <dbReference type="ARBA" id="ARBA00022989"/>
    </source>
</evidence>